<name>A0A938X2J9_9CLOT</name>
<dbReference type="EMBL" id="JACJLV010000018">
    <property type="protein sequence ID" value="MBM6826813.1"/>
    <property type="molecule type" value="Genomic_DNA"/>
</dbReference>
<organism evidence="1 2">
    <name type="scientific">Mordavella massiliensis</name>
    <dbReference type="NCBI Taxonomy" id="1871024"/>
    <lineage>
        <taxon>Bacteria</taxon>
        <taxon>Bacillati</taxon>
        <taxon>Bacillota</taxon>
        <taxon>Clostridia</taxon>
        <taxon>Eubacteriales</taxon>
        <taxon>Clostridiaceae</taxon>
        <taxon>Mordavella</taxon>
    </lineage>
</organism>
<keyword evidence="2" id="KW-1185">Reference proteome</keyword>
<dbReference type="Proteomes" id="UP000713880">
    <property type="component" value="Unassembled WGS sequence"/>
</dbReference>
<accession>A0A938X2J9</accession>
<dbReference type="RefSeq" id="WP_204908862.1">
    <property type="nucleotide sequence ID" value="NZ_JACJLV010000018.1"/>
</dbReference>
<sequence length="387" mass="44361">MKYQLEIKQLVDYPRCRIYRSFIRNLMEDRNIRTNGGSYLFYYIVLCSYANYRMSRRRLEGMSYTLQAGEWICPITELQEAFRFRFHHQVISVLQFLEEQHYVSYSILGKNRLVKFSILDWKTENTILGYSYPCQKDSGFYFFPITKVHELISIGKCSEMDILLDLWIHAVYNDVQVQGSDLGPVVYFRNHTGSPITNYTELAERWGRSRATVCRILKKLDSLDLLTLIPFTGSHGSIIYLNNYLSTMFSISDVLIDKEEVALALSLPIQVPDDPDSVSEPDITEQISISDESDSVPKPVIRYVVGKMADLLQTQGLPCCQCRKARYQLSRLSDSRGGVNSIYSLEIICPYGNMAYRFELSMTPQEDPPTLFAEIPAVALKGGSAHA</sequence>
<protein>
    <submittedName>
        <fullName evidence="1">MarR family transcriptional regulator</fullName>
    </submittedName>
</protein>
<evidence type="ECO:0000313" key="1">
    <source>
        <dbReference type="EMBL" id="MBM6826813.1"/>
    </source>
</evidence>
<reference evidence="1" key="1">
    <citation type="submission" date="2020-08" db="EMBL/GenBank/DDBJ databases">
        <authorList>
            <person name="Cejkova D."/>
            <person name="Kubasova T."/>
            <person name="Jahodarova E."/>
            <person name="Rychlik I."/>
        </authorList>
    </citation>
    <scope>NUCLEOTIDE SEQUENCE</scope>
    <source>
        <strain evidence="1">An420c</strain>
    </source>
</reference>
<evidence type="ECO:0000313" key="2">
    <source>
        <dbReference type="Proteomes" id="UP000713880"/>
    </source>
</evidence>
<dbReference type="AlphaFoldDB" id="A0A938X2J9"/>
<reference evidence="1" key="2">
    <citation type="journal article" date="2021" name="Sci. Rep.">
        <title>The distribution of antibiotic resistance genes in chicken gut microbiota commensals.</title>
        <authorList>
            <person name="Juricova H."/>
            <person name="Matiasovicova J."/>
            <person name="Kubasova T."/>
            <person name="Cejkova D."/>
            <person name="Rychlik I."/>
        </authorList>
    </citation>
    <scope>NUCLEOTIDE SEQUENCE</scope>
    <source>
        <strain evidence="1">An420c</strain>
    </source>
</reference>
<comment type="caution">
    <text evidence="1">The sequence shown here is derived from an EMBL/GenBank/DDBJ whole genome shotgun (WGS) entry which is preliminary data.</text>
</comment>
<proteinExistence type="predicted"/>
<gene>
    <name evidence="1" type="ORF">H6A13_06830</name>
</gene>